<feature type="region of interest" description="Disordered" evidence="1">
    <location>
        <begin position="1"/>
        <end position="24"/>
    </location>
</feature>
<proteinExistence type="predicted"/>
<sequence length="114" mass="12229">MTPQCSQSSARDFPADEEHRVSRSYAEDVPMQRCRLLSAGAVRAPIMHPSPANINMAQVSVINSKLLFIKDKTLSAMLKLSASAHLVGRLSTDVLPGVAYLKAAARAPVIAVSQ</sequence>
<dbReference type="AlphaFoldDB" id="A0A5M8PKY8"/>
<reference evidence="2 3" key="1">
    <citation type="submission" date="2019-09" db="EMBL/GenBank/DDBJ databases">
        <title>The hologenome of the rock-dwelling lichen Lasallia pustulata.</title>
        <authorList>
            <person name="Greshake Tzovaras B."/>
            <person name="Segers F."/>
            <person name="Bicker A."/>
            <person name="Dal Grande F."/>
            <person name="Otte J."/>
            <person name="Hankeln T."/>
            <person name="Schmitt I."/>
            <person name="Ebersberger I."/>
        </authorList>
    </citation>
    <scope>NUCLEOTIDE SEQUENCE [LARGE SCALE GENOMIC DNA]</scope>
    <source>
        <strain evidence="2">A1-1</strain>
    </source>
</reference>
<organism evidence="2 3">
    <name type="scientific">Lasallia pustulata</name>
    <dbReference type="NCBI Taxonomy" id="136370"/>
    <lineage>
        <taxon>Eukaryota</taxon>
        <taxon>Fungi</taxon>
        <taxon>Dikarya</taxon>
        <taxon>Ascomycota</taxon>
        <taxon>Pezizomycotina</taxon>
        <taxon>Lecanoromycetes</taxon>
        <taxon>OSLEUM clade</taxon>
        <taxon>Umbilicariomycetidae</taxon>
        <taxon>Umbilicariales</taxon>
        <taxon>Umbilicariaceae</taxon>
        <taxon>Lasallia</taxon>
    </lineage>
</organism>
<evidence type="ECO:0000256" key="1">
    <source>
        <dbReference type="SAM" id="MobiDB-lite"/>
    </source>
</evidence>
<protein>
    <submittedName>
        <fullName evidence="2">Uncharacterized protein</fullName>
    </submittedName>
</protein>
<feature type="compositionally biased region" description="Polar residues" evidence="1">
    <location>
        <begin position="1"/>
        <end position="10"/>
    </location>
</feature>
<name>A0A5M8PKY8_9LECA</name>
<evidence type="ECO:0000313" key="2">
    <source>
        <dbReference type="EMBL" id="KAA6409605.1"/>
    </source>
</evidence>
<accession>A0A5M8PKY8</accession>
<dbReference type="EMBL" id="VXIT01000010">
    <property type="protein sequence ID" value="KAA6409605.1"/>
    <property type="molecule type" value="Genomic_DNA"/>
</dbReference>
<comment type="caution">
    <text evidence="2">The sequence shown here is derived from an EMBL/GenBank/DDBJ whole genome shotgun (WGS) entry which is preliminary data.</text>
</comment>
<gene>
    <name evidence="2" type="ORF">FRX48_06217</name>
</gene>
<dbReference type="Proteomes" id="UP000324767">
    <property type="component" value="Unassembled WGS sequence"/>
</dbReference>
<evidence type="ECO:0000313" key="3">
    <source>
        <dbReference type="Proteomes" id="UP000324767"/>
    </source>
</evidence>